<dbReference type="EMBL" id="LAZR01000806">
    <property type="protein sequence ID" value="KKN57383.1"/>
    <property type="molecule type" value="Genomic_DNA"/>
</dbReference>
<sequence length="133" mass="14439">MAPRKKAKNGKGPPVDSDGNFVLPEILLLKLRAADAECRMSLAELEVASNRVAKAIEAVPAVNKAMLDQNLAMGRISVRKGERSKVYKEIEELFGVDQLSLYTIDEKTGIMELKPVDKSTGEEAPTKGDKPSA</sequence>
<feature type="region of interest" description="Disordered" evidence="1">
    <location>
        <begin position="114"/>
        <end position="133"/>
    </location>
</feature>
<organism evidence="2">
    <name type="scientific">marine sediment metagenome</name>
    <dbReference type="NCBI Taxonomy" id="412755"/>
    <lineage>
        <taxon>unclassified sequences</taxon>
        <taxon>metagenomes</taxon>
        <taxon>ecological metagenomes</taxon>
    </lineage>
</organism>
<comment type="caution">
    <text evidence="2">The sequence shown here is derived from an EMBL/GenBank/DDBJ whole genome shotgun (WGS) entry which is preliminary data.</text>
</comment>
<reference evidence="2" key="1">
    <citation type="journal article" date="2015" name="Nature">
        <title>Complex archaea that bridge the gap between prokaryotes and eukaryotes.</title>
        <authorList>
            <person name="Spang A."/>
            <person name="Saw J.H."/>
            <person name="Jorgensen S.L."/>
            <person name="Zaremba-Niedzwiedzka K."/>
            <person name="Martijn J."/>
            <person name="Lind A.E."/>
            <person name="van Eijk R."/>
            <person name="Schleper C."/>
            <person name="Guy L."/>
            <person name="Ettema T.J."/>
        </authorList>
    </citation>
    <scope>NUCLEOTIDE SEQUENCE</scope>
</reference>
<dbReference type="AlphaFoldDB" id="A0A0F9UUS5"/>
<evidence type="ECO:0000313" key="2">
    <source>
        <dbReference type="EMBL" id="KKN57383.1"/>
    </source>
</evidence>
<protein>
    <submittedName>
        <fullName evidence="2">Uncharacterized protein</fullName>
    </submittedName>
</protein>
<evidence type="ECO:0000256" key="1">
    <source>
        <dbReference type="SAM" id="MobiDB-lite"/>
    </source>
</evidence>
<gene>
    <name evidence="2" type="ORF">LCGC14_0562890</name>
</gene>
<accession>A0A0F9UUS5</accession>
<name>A0A0F9UUS5_9ZZZZ</name>
<proteinExistence type="predicted"/>